<protein>
    <submittedName>
        <fullName evidence="1">Uncharacterized protein</fullName>
    </submittedName>
</protein>
<accession>A0A328D775</accession>
<dbReference type="AlphaFoldDB" id="A0A328D775"/>
<sequence>MTSSKEQAAPTFMKMEPKTMVIRPAYELPEGYPTLSSQLGTKMFEGSSNLRGRSCWSCECKLCECLYNCVMDLGEKCGFKCG</sequence>
<reference evidence="1 2" key="1">
    <citation type="submission" date="2018-06" db="EMBL/GenBank/DDBJ databases">
        <title>The Genome of Cuscuta australis (Dodder) Provides Insight into the Evolution of Plant Parasitism.</title>
        <authorList>
            <person name="Liu H."/>
        </authorList>
    </citation>
    <scope>NUCLEOTIDE SEQUENCE [LARGE SCALE GENOMIC DNA]</scope>
    <source>
        <strain evidence="2">cv. Yunnan</strain>
        <tissue evidence="1">Vines</tissue>
    </source>
</reference>
<name>A0A328D775_9ASTE</name>
<dbReference type="Proteomes" id="UP000249390">
    <property type="component" value="Unassembled WGS sequence"/>
</dbReference>
<comment type="caution">
    <text evidence="1">The sequence shown here is derived from an EMBL/GenBank/DDBJ whole genome shotgun (WGS) entry which is preliminary data.</text>
</comment>
<keyword evidence="2" id="KW-1185">Reference proteome</keyword>
<dbReference type="EMBL" id="NQVE01000186">
    <property type="protein sequence ID" value="RAL41575.1"/>
    <property type="molecule type" value="Genomic_DNA"/>
</dbReference>
<evidence type="ECO:0000313" key="2">
    <source>
        <dbReference type="Proteomes" id="UP000249390"/>
    </source>
</evidence>
<organism evidence="1 2">
    <name type="scientific">Cuscuta australis</name>
    <dbReference type="NCBI Taxonomy" id="267555"/>
    <lineage>
        <taxon>Eukaryota</taxon>
        <taxon>Viridiplantae</taxon>
        <taxon>Streptophyta</taxon>
        <taxon>Embryophyta</taxon>
        <taxon>Tracheophyta</taxon>
        <taxon>Spermatophyta</taxon>
        <taxon>Magnoliopsida</taxon>
        <taxon>eudicotyledons</taxon>
        <taxon>Gunneridae</taxon>
        <taxon>Pentapetalae</taxon>
        <taxon>asterids</taxon>
        <taxon>lamiids</taxon>
        <taxon>Solanales</taxon>
        <taxon>Convolvulaceae</taxon>
        <taxon>Cuscuteae</taxon>
        <taxon>Cuscuta</taxon>
        <taxon>Cuscuta subgen. Grammica</taxon>
        <taxon>Cuscuta sect. Cleistogrammica</taxon>
    </lineage>
</organism>
<gene>
    <name evidence="1" type="ORF">DM860_013109</name>
</gene>
<evidence type="ECO:0000313" key="1">
    <source>
        <dbReference type="EMBL" id="RAL41575.1"/>
    </source>
</evidence>
<proteinExistence type="predicted"/>